<dbReference type="Proteomes" id="UP000292003">
    <property type="component" value="Unassembled WGS sequence"/>
</dbReference>
<sequence length="293" mass="31174">MTVPLVYRHRRTLNADQPVELRFVDMLLIIIATLMIVTVVLSVVSAITGSGRPDVAPRVTTRGVPVALAGQPYQLTLAVQGGDGTYRWEKADGVLPAGLTLGADGTVTGTPATEQATAVRVRVRDGSGRVSEPRELAFTVRPSGAAAAKQAKPRILADMTLLDKAVAGQMFQHTFTADAGAAPYRWSAEGLPAGLELAPDGTLAGRPDEAGTSTFTLTMTDDGGAVVQQAIRLTVQEAPKSWFWELLDTLAAIFMWVGTALLALYILWIFKVILFGHKGGVVPVVRGVFGKRQ</sequence>
<organism evidence="2 3">
    <name type="scientific">Amycolatopsis suaedae</name>
    <dbReference type="NCBI Taxonomy" id="2510978"/>
    <lineage>
        <taxon>Bacteria</taxon>
        <taxon>Bacillati</taxon>
        <taxon>Actinomycetota</taxon>
        <taxon>Actinomycetes</taxon>
        <taxon>Pseudonocardiales</taxon>
        <taxon>Pseudonocardiaceae</taxon>
        <taxon>Amycolatopsis</taxon>
    </lineage>
</organism>
<dbReference type="SUPFAM" id="SSF49313">
    <property type="entry name" value="Cadherin-like"/>
    <property type="match status" value="2"/>
</dbReference>
<dbReference type="GO" id="GO:0005509">
    <property type="term" value="F:calcium ion binding"/>
    <property type="evidence" value="ECO:0007669"/>
    <property type="project" value="InterPro"/>
</dbReference>
<evidence type="ECO:0000313" key="2">
    <source>
        <dbReference type="EMBL" id="RZQ64398.1"/>
    </source>
</evidence>
<accession>A0A4Q7JBD9</accession>
<comment type="caution">
    <text evidence="2">The sequence shown here is derived from an EMBL/GenBank/DDBJ whole genome shotgun (WGS) entry which is preliminary data.</text>
</comment>
<reference evidence="2 3" key="1">
    <citation type="submission" date="2019-02" db="EMBL/GenBank/DDBJ databases">
        <title>Draft genome sequence of Amycolatopsis sp. 8-3EHSu isolated from roots of Suaeda maritima.</title>
        <authorList>
            <person name="Duangmal K."/>
            <person name="Chantavorakit T."/>
        </authorList>
    </citation>
    <scope>NUCLEOTIDE SEQUENCE [LARGE SCALE GENOMIC DNA]</scope>
    <source>
        <strain evidence="2 3">8-3EHSu</strain>
    </source>
</reference>
<protein>
    <submittedName>
        <fullName evidence="2">Uncharacterized protein</fullName>
    </submittedName>
</protein>
<dbReference type="GO" id="GO:0005975">
    <property type="term" value="P:carbohydrate metabolic process"/>
    <property type="evidence" value="ECO:0007669"/>
    <property type="project" value="UniProtKB-ARBA"/>
</dbReference>
<feature type="transmembrane region" description="Helical" evidence="1">
    <location>
        <begin position="250"/>
        <end position="270"/>
    </location>
</feature>
<proteinExistence type="predicted"/>
<dbReference type="AlphaFoldDB" id="A0A4Q7JBD9"/>
<dbReference type="EMBL" id="SFCC01000004">
    <property type="protein sequence ID" value="RZQ64398.1"/>
    <property type="molecule type" value="Genomic_DNA"/>
</dbReference>
<dbReference type="GO" id="GO:0016020">
    <property type="term" value="C:membrane"/>
    <property type="evidence" value="ECO:0007669"/>
    <property type="project" value="InterPro"/>
</dbReference>
<dbReference type="InterPro" id="IPR015919">
    <property type="entry name" value="Cadherin-like_sf"/>
</dbReference>
<dbReference type="Gene3D" id="2.60.40.10">
    <property type="entry name" value="Immunoglobulins"/>
    <property type="match status" value="2"/>
</dbReference>
<name>A0A4Q7JBD9_9PSEU</name>
<keyword evidence="1" id="KW-1133">Transmembrane helix</keyword>
<feature type="transmembrane region" description="Helical" evidence="1">
    <location>
        <begin position="26"/>
        <end position="48"/>
    </location>
</feature>
<gene>
    <name evidence="2" type="ORF">EWH70_10580</name>
</gene>
<dbReference type="RefSeq" id="WP_130475109.1">
    <property type="nucleotide sequence ID" value="NZ_SFCC01000004.1"/>
</dbReference>
<keyword evidence="3" id="KW-1185">Reference proteome</keyword>
<dbReference type="InterPro" id="IPR013783">
    <property type="entry name" value="Ig-like_fold"/>
</dbReference>
<dbReference type="OrthoDB" id="4168812at2"/>
<keyword evidence="1" id="KW-0472">Membrane</keyword>
<evidence type="ECO:0000313" key="3">
    <source>
        <dbReference type="Proteomes" id="UP000292003"/>
    </source>
</evidence>
<keyword evidence="1" id="KW-0812">Transmembrane</keyword>
<dbReference type="Pfam" id="PF05345">
    <property type="entry name" value="He_PIG"/>
    <property type="match status" value="2"/>
</dbReference>
<evidence type="ECO:0000256" key="1">
    <source>
        <dbReference type="SAM" id="Phobius"/>
    </source>
</evidence>